<evidence type="ECO:0000313" key="2">
    <source>
        <dbReference type="EMBL" id="GHI40526.1"/>
    </source>
</evidence>
<evidence type="ECO:0000256" key="1">
    <source>
        <dbReference type="SAM" id="MobiDB-lite"/>
    </source>
</evidence>
<sequence>MDTSPDDHTLTAQPSALPDLTRRERRTAATPQRQRAPRRPLLARTAPPESASPYVDLQTAGSRSADLRRLGDRQYAGSSLIRRQPKPGPQLIALGIRSLAPHP</sequence>
<feature type="region of interest" description="Disordered" evidence="1">
    <location>
        <begin position="1"/>
        <end position="69"/>
    </location>
</feature>
<organism evidence="2 3">
    <name type="scientific">Streptomyces violascens</name>
    <dbReference type="NCBI Taxonomy" id="67381"/>
    <lineage>
        <taxon>Bacteria</taxon>
        <taxon>Bacillati</taxon>
        <taxon>Actinomycetota</taxon>
        <taxon>Actinomycetes</taxon>
        <taxon>Kitasatosporales</taxon>
        <taxon>Streptomycetaceae</taxon>
        <taxon>Streptomyces</taxon>
    </lineage>
</organism>
<name>A0ABQ3QTC7_9ACTN</name>
<dbReference type="RefSeq" id="WP_226599277.1">
    <property type="nucleotide sequence ID" value="NZ_BNDY01000017.1"/>
</dbReference>
<dbReference type="Proteomes" id="UP001050808">
    <property type="component" value="Unassembled WGS sequence"/>
</dbReference>
<protein>
    <submittedName>
        <fullName evidence="2">Uncharacterized protein</fullName>
    </submittedName>
</protein>
<proteinExistence type="predicted"/>
<reference evidence="2" key="1">
    <citation type="submission" date="2024-05" db="EMBL/GenBank/DDBJ databases">
        <title>Whole genome shotgun sequence of Streptomyces violascens NBRC 12920.</title>
        <authorList>
            <person name="Komaki H."/>
            <person name="Tamura T."/>
        </authorList>
    </citation>
    <scope>NUCLEOTIDE SEQUENCE</scope>
    <source>
        <strain evidence="2">NBRC 12920</strain>
    </source>
</reference>
<evidence type="ECO:0000313" key="3">
    <source>
        <dbReference type="Proteomes" id="UP001050808"/>
    </source>
</evidence>
<accession>A0ABQ3QTC7</accession>
<feature type="compositionally biased region" description="Low complexity" evidence="1">
    <location>
        <begin position="28"/>
        <end position="49"/>
    </location>
</feature>
<comment type="caution">
    <text evidence="2">The sequence shown here is derived from an EMBL/GenBank/DDBJ whole genome shotgun (WGS) entry which is preliminary data.</text>
</comment>
<gene>
    <name evidence="2" type="ORF">Sviol_49340</name>
</gene>
<dbReference type="EMBL" id="BNDY01000017">
    <property type="protein sequence ID" value="GHI40526.1"/>
    <property type="molecule type" value="Genomic_DNA"/>
</dbReference>
<keyword evidence="3" id="KW-1185">Reference proteome</keyword>